<dbReference type="Proteomes" id="UP000736583">
    <property type="component" value="Unassembled WGS sequence"/>
</dbReference>
<comment type="caution">
    <text evidence="1">The sequence shown here is derived from an EMBL/GenBank/DDBJ whole genome shotgun (WGS) entry which is preliminary data.</text>
</comment>
<sequence length="81" mass="9597">MKKLFYCLDCKRIFDKEGQCEYCQSNNLKELTKNSPVNILGSKLKGRVLKIEDDEVRVIFRNESNEKVIKEYKPEQLKKVL</sequence>
<gene>
    <name evidence="1" type="ORF">KQI89_13240</name>
</gene>
<organism evidence="1 2">
    <name type="scientific">Clostridium simiarum</name>
    <dbReference type="NCBI Taxonomy" id="2841506"/>
    <lineage>
        <taxon>Bacteria</taxon>
        <taxon>Bacillati</taxon>
        <taxon>Bacillota</taxon>
        <taxon>Clostridia</taxon>
        <taxon>Eubacteriales</taxon>
        <taxon>Clostridiaceae</taxon>
        <taxon>Clostridium</taxon>
    </lineage>
</organism>
<name>A0ABS6F2I9_9CLOT</name>
<protein>
    <submittedName>
        <fullName evidence="1">Uncharacterized protein</fullName>
    </submittedName>
</protein>
<evidence type="ECO:0000313" key="2">
    <source>
        <dbReference type="Proteomes" id="UP000736583"/>
    </source>
</evidence>
<dbReference type="RefSeq" id="WP_032120922.1">
    <property type="nucleotide sequence ID" value="NZ_JAHLQL010000005.1"/>
</dbReference>
<dbReference type="EMBL" id="JAHLQL010000005">
    <property type="protein sequence ID" value="MBU5592714.1"/>
    <property type="molecule type" value="Genomic_DNA"/>
</dbReference>
<accession>A0ABS6F2I9</accession>
<keyword evidence="2" id="KW-1185">Reference proteome</keyword>
<evidence type="ECO:0000313" key="1">
    <source>
        <dbReference type="EMBL" id="MBU5592714.1"/>
    </source>
</evidence>
<proteinExistence type="predicted"/>
<reference evidence="1 2" key="1">
    <citation type="submission" date="2021-06" db="EMBL/GenBank/DDBJ databases">
        <authorList>
            <person name="Sun Q."/>
            <person name="Li D."/>
        </authorList>
    </citation>
    <scope>NUCLEOTIDE SEQUENCE [LARGE SCALE GENOMIC DNA]</scope>
    <source>
        <strain evidence="1 2">MSJ-4</strain>
    </source>
</reference>